<dbReference type="Proteomes" id="UP000054560">
    <property type="component" value="Unassembled WGS sequence"/>
</dbReference>
<protein>
    <submittedName>
        <fullName evidence="1">Uncharacterized protein</fullName>
    </submittedName>
</protein>
<proteinExistence type="predicted"/>
<dbReference type="EMBL" id="KQ241682">
    <property type="protein sequence ID" value="KNC85827.1"/>
    <property type="molecule type" value="Genomic_DNA"/>
</dbReference>
<dbReference type="RefSeq" id="XP_014159729.1">
    <property type="nucleotide sequence ID" value="XM_014304254.1"/>
</dbReference>
<dbReference type="AlphaFoldDB" id="A0A0L0G9W7"/>
<evidence type="ECO:0000313" key="1">
    <source>
        <dbReference type="EMBL" id="KNC85827.1"/>
    </source>
</evidence>
<accession>A0A0L0G9W7</accession>
<dbReference type="GeneID" id="25902514"/>
<sequence length="154" mass="16641">MRDRSGMVNIMHDRSGMVNIMHDRSGMVNTMHDRSGMVNTMHDCSDTVTRASGTTGSLPVDGAEANNANVASQVRASIADETRSEETQDETLNEKLSLTKEGKLTIGDDVQLSPDESSAIAAAMCGWAPPVAHVPDYLKNMNDKELLSTLFKDA</sequence>
<dbReference type="OrthoDB" id="10596630at2759"/>
<keyword evidence="2" id="KW-1185">Reference proteome</keyword>
<organism evidence="1 2">
    <name type="scientific">Sphaeroforma arctica JP610</name>
    <dbReference type="NCBI Taxonomy" id="667725"/>
    <lineage>
        <taxon>Eukaryota</taxon>
        <taxon>Ichthyosporea</taxon>
        <taxon>Ichthyophonida</taxon>
        <taxon>Sphaeroforma</taxon>
    </lineage>
</organism>
<gene>
    <name evidence="1" type="ORF">SARC_02010</name>
</gene>
<evidence type="ECO:0000313" key="2">
    <source>
        <dbReference type="Proteomes" id="UP000054560"/>
    </source>
</evidence>
<reference evidence="1 2" key="1">
    <citation type="submission" date="2011-02" db="EMBL/GenBank/DDBJ databases">
        <title>The Genome Sequence of Sphaeroforma arctica JP610.</title>
        <authorList>
            <consortium name="The Broad Institute Genome Sequencing Platform"/>
            <person name="Russ C."/>
            <person name="Cuomo C."/>
            <person name="Young S.K."/>
            <person name="Zeng Q."/>
            <person name="Gargeya S."/>
            <person name="Alvarado L."/>
            <person name="Berlin A."/>
            <person name="Chapman S.B."/>
            <person name="Chen Z."/>
            <person name="Freedman E."/>
            <person name="Gellesch M."/>
            <person name="Goldberg J."/>
            <person name="Griggs A."/>
            <person name="Gujja S."/>
            <person name="Heilman E."/>
            <person name="Heiman D."/>
            <person name="Howarth C."/>
            <person name="Mehta T."/>
            <person name="Neiman D."/>
            <person name="Pearson M."/>
            <person name="Roberts A."/>
            <person name="Saif S."/>
            <person name="Shea T."/>
            <person name="Shenoy N."/>
            <person name="Sisk P."/>
            <person name="Stolte C."/>
            <person name="Sykes S."/>
            <person name="White J."/>
            <person name="Yandava C."/>
            <person name="Burger G."/>
            <person name="Gray M.W."/>
            <person name="Holland P.W.H."/>
            <person name="King N."/>
            <person name="Lang F.B.F."/>
            <person name="Roger A.J."/>
            <person name="Ruiz-Trillo I."/>
            <person name="Haas B."/>
            <person name="Nusbaum C."/>
            <person name="Birren B."/>
        </authorList>
    </citation>
    <scope>NUCLEOTIDE SEQUENCE [LARGE SCALE GENOMIC DNA]</scope>
    <source>
        <strain evidence="1 2">JP610</strain>
    </source>
</reference>
<name>A0A0L0G9W7_9EUKA</name>